<protein>
    <submittedName>
        <fullName evidence="1">Uncharacterized protein</fullName>
    </submittedName>
</protein>
<proteinExistence type="predicted"/>
<keyword evidence="2" id="KW-1185">Reference proteome</keyword>
<reference evidence="2" key="1">
    <citation type="journal article" date="2019" name="Int. J. Syst. Evol. Microbiol.">
        <title>The Global Catalogue of Microorganisms (GCM) 10K type strain sequencing project: providing services to taxonomists for standard genome sequencing and annotation.</title>
        <authorList>
            <consortium name="The Broad Institute Genomics Platform"/>
            <consortium name="The Broad Institute Genome Sequencing Center for Infectious Disease"/>
            <person name="Wu L."/>
            <person name="Ma J."/>
        </authorList>
    </citation>
    <scope>NUCLEOTIDE SEQUENCE [LARGE SCALE GENOMIC DNA]</scope>
    <source>
        <strain evidence="2">JCM 15443</strain>
    </source>
</reference>
<dbReference type="Proteomes" id="UP000661918">
    <property type="component" value="Unassembled WGS sequence"/>
</dbReference>
<sequence length="234" mass="25438">MMLERAQALKESAEDLHKLTDVQESIRQYTTRQEQLQAVKGQVQGAALAWNTLRAAGLVANEALPASVDAALRNVAYVQRGAQADAGTLIKNDFSVALRNVKKASDDLTLTAREAWEAYLADIEPPVPAPVLTVFERQAGLAAAASALRQVYQLHDQLRRTFPVTAEQARKAKGLAAEYDRLGDGLVGAHLPPDVVTFLQVVVQGQANLAALTPEVWTWVQDHGLLPAFTVRLQ</sequence>
<gene>
    <name evidence="1" type="ORF">GCM10010841_26770</name>
</gene>
<comment type="caution">
    <text evidence="1">The sequence shown here is derived from an EMBL/GenBank/DDBJ whole genome shotgun (WGS) entry which is preliminary data.</text>
</comment>
<organism evidence="1 2">
    <name type="scientific">Deinococcus aerophilus</name>
    <dbReference type="NCBI Taxonomy" id="522488"/>
    <lineage>
        <taxon>Bacteria</taxon>
        <taxon>Thermotogati</taxon>
        <taxon>Deinococcota</taxon>
        <taxon>Deinococci</taxon>
        <taxon>Deinococcales</taxon>
        <taxon>Deinococcaceae</taxon>
        <taxon>Deinococcus</taxon>
    </lineage>
</organism>
<dbReference type="RefSeq" id="WP_188904863.1">
    <property type="nucleotide sequence ID" value="NZ_BMOM01000027.1"/>
</dbReference>
<evidence type="ECO:0000313" key="2">
    <source>
        <dbReference type="Proteomes" id="UP000661918"/>
    </source>
</evidence>
<evidence type="ECO:0000313" key="1">
    <source>
        <dbReference type="EMBL" id="GGM17191.1"/>
    </source>
</evidence>
<name>A0ABQ2GXN9_9DEIO</name>
<dbReference type="EMBL" id="BMOM01000027">
    <property type="protein sequence ID" value="GGM17191.1"/>
    <property type="molecule type" value="Genomic_DNA"/>
</dbReference>
<accession>A0ABQ2GXN9</accession>